<dbReference type="SUPFAM" id="SSF52047">
    <property type="entry name" value="RNI-like"/>
    <property type="match status" value="1"/>
</dbReference>
<proteinExistence type="predicted"/>
<reference evidence="1" key="1">
    <citation type="submission" date="2023-03" db="EMBL/GenBank/DDBJ databases">
        <title>Massive genome expansion in bonnet fungi (Mycena s.s.) driven by repeated elements and novel gene families across ecological guilds.</title>
        <authorList>
            <consortium name="Lawrence Berkeley National Laboratory"/>
            <person name="Harder C.B."/>
            <person name="Miyauchi S."/>
            <person name="Viragh M."/>
            <person name="Kuo A."/>
            <person name="Thoen E."/>
            <person name="Andreopoulos B."/>
            <person name="Lu D."/>
            <person name="Skrede I."/>
            <person name="Drula E."/>
            <person name="Henrissat B."/>
            <person name="Morin E."/>
            <person name="Kohler A."/>
            <person name="Barry K."/>
            <person name="LaButti K."/>
            <person name="Morin E."/>
            <person name="Salamov A."/>
            <person name="Lipzen A."/>
            <person name="Mereny Z."/>
            <person name="Hegedus B."/>
            <person name="Baldrian P."/>
            <person name="Stursova M."/>
            <person name="Weitz H."/>
            <person name="Taylor A."/>
            <person name="Grigoriev I.V."/>
            <person name="Nagy L.G."/>
            <person name="Martin F."/>
            <person name="Kauserud H."/>
        </authorList>
    </citation>
    <scope>NUCLEOTIDE SEQUENCE</scope>
    <source>
        <strain evidence="1">CBHHK188m</strain>
    </source>
</reference>
<dbReference type="EMBL" id="JARJLG010000006">
    <property type="protein sequence ID" value="KAJ7780316.1"/>
    <property type="molecule type" value="Genomic_DNA"/>
</dbReference>
<sequence>MEPSPRPPCRLFGLPTELLLIIIDSLYEPNWSPFLRCEERELPTSHSTRHIGSLSLVNLRLRRLSRPFLFSALKITDEEQLRLLEDKCTQDVEFARMIKKLDLMDVDSSDILLPLLSHLKSLCWLGLKAALVDCELYAAVNSHPTLTTVAVCDTDLRRLHNLFSSTPLPMSKILVTSAHLHCDLTLQSPALHSLMSRSPRVAHLSLGGIFNIRNGPGTLFFPGLEELDIGVFYGRTTPMSWLPAFVDRHPSLETIKFIGDSGGPSWTRNPDVLFPLQFIDALERESLSRTAGLKSFSVSRTASATSLDEWRIADLDIEILKPGGISALRIATLLAPKISSLAIRMTRFNKQPFRMDDLVSPLCLFPSLRRLELHRTYKHLAFEGQAPWALPPSDSDPPSKTSNCVVAHAALQWVMAEIARCALSIDFIHITDEGREGRASRYPWELAATYWVGPNRELEVVGTPQLDMDEEYFVPHS</sequence>
<evidence type="ECO:0000313" key="2">
    <source>
        <dbReference type="Proteomes" id="UP001215280"/>
    </source>
</evidence>
<protein>
    <recommendedName>
        <fullName evidence="3">F-box domain-containing protein</fullName>
    </recommendedName>
</protein>
<comment type="caution">
    <text evidence="1">The sequence shown here is derived from an EMBL/GenBank/DDBJ whole genome shotgun (WGS) entry which is preliminary data.</text>
</comment>
<dbReference type="AlphaFoldDB" id="A0AAD7NYE1"/>
<evidence type="ECO:0008006" key="3">
    <source>
        <dbReference type="Google" id="ProtNLM"/>
    </source>
</evidence>
<accession>A0AAD7NYE1</accession>
<dbReference type="Proteomes" id="UP001215280">
    <property type="component" value="Unassembled WGS sequence"/>
</dbReference>
<evidence type="ECO:0000313" key="1">
    <source>
        <dbReference type="EMBL" id="KAJ7780316.1"/>
    </source>
</evidence>
<name>A0AAD7NYE1_9AGAR</name>
<keyword evidence="2" id="KW-1185">Reference proteome</keyword>
<organism evidence="1 2">
    <name type="scientific">Mycena maculata</name>
    <dbReference type="NCBI Taxonomy" id="230809"/>
    <lineage>
        <taxon>Eukaryota</taxon>
        <taxon>Fungi</taxon>
        <taxon>Dikarya</taxon>
        <taxon>Basidiomycota</taxon>
        <taxon>Agaricomycotina</taxon>
        <taxon>Agaricomycetes</taxon>
        <taxon>Agaricomycetidae</taxon>
        <taxon>Agaricales</taxon>
        <taxon>Marasmiineae</taxon>
        <taxon>Mycenaceae</taxon>
        <taxon>Mycena</taxon>
    </lineage>
</organism>
<gene>
    <name evidence="1" type="ORF">DFH07DRAFT_469904</name>
</gene>